<dbReference type="Pfam" id="PF13400">
    <property type="entry name" value="Tad"/>
    <property type="match status" value="1"/>
</dbReference>
<dbReference type="InterPro" id="IPR028087">
    <property type="entry name" value="Tad_N"/>
</dbReference>
<dbReference type="Proteomes" id="UP000533017">
    <property type="component" value="Unassembled WGS sequence"/>
</dbReference>
<evidence type="ECO:0000259" key="3">
    <source>
        <dbReference type="Pfam" id="PF13400"/>
    </source>
</evidence>
<evidence type="ECO:0000256" key="1">
    <source>
        <dbReference type="SAM" id="MobiDB-lite"/>
    </source>
</evidence>
<feature type="region of interest" description="Disordered" evidence="1">
    <location>
        <begin position="9"/>
        <end position="29"/>
    </location>
</feature>
<evidence type="ECO:0000313" key="5">
    <source>
        <dbReference type="Proteomes" id="UP000533017"/>
    </source>
</evidence>
<feature type="domain" description="Putative Flp pilus-assembly TadG-like N-terminal" evidence="3">
    <location>
        <begin position="33"/>
        <end position="77"/>
    </location>
</feature>
<gene>
    <name evidence="4" type="ORF">FHR37_003319</name>
</gene>
<sequence length="167" mass="17615">MARPAWLFRPRRRSPAGPARPARPARTRPDERGSLLPLIIGFGIIIMLLCAVVFDAAQAFVYRRALSGIADGAALAATNGVDKAAIYRGGVGDRVVLSRQLAQEEVDRYVAEGGYRTVDCGVTAMTAAEVTVTCGGTVVLPITNSVSSGQGRIDITVRANAETFATP</sequence>
<feature type="transmembrane region" description="Helical" evidence="2">
    <location>
        <begin position="35"/>
        <end position="54"/>
    </location>
</feature>
<dbReference type="EMBL" id="JACBZA010000001">
    <property type="protein sequence ID" value="NYH84468.1"/>
    <property type="molecule type" value="Genomic_DNA"/>
</dbReference>
<name>A0ABX2S4E5_9ACTN</name>
<feature type="compositionally biased region" description="Low complexity" evidence="1">
    <location>
        <begin position="15"/>
        <end position="24"/>
    </location>
</feature>
<keyword evidence="5" id="KW-1185">Reference proteome</keyword>
<comment type="caution">
    <text evidence="4">The sequence shown here is derived from an EMBL/GenBank/DDBJ whole genome shotgun (WGS) entry which is preliminary data.</text>
</comment>
<dbReference type="RefSeq" id="WP_139238778.1">
    <property type="nucleotide sequence ID" value="NZ_FOOI01000001.1"/>
</dbReference>
<accession>A0ABX2S4E5</accession>
<keyword evidence="2" id="KW-0472">Membrane</keyword>
<evidence type="ECO:0000256" key="2">
    <source>
        <dbReference type="SAM" id="Phobius"/>
    </source>
</evidence>
<keyword evidence="2" id="KW-1133">Transmembrane helix</keyword>
<proteinExistence type="predicted"/>
<reference evidence="4 5" key="1">
    <citation type="submission" date="2020-07" db="EMBL/GenBank/DDBJ databases">
        <title>Sequencing the genomes of 1000 actinobacteria strains.</title>
        <authorList>
            <person name="Klenk H.-P."/>
        </authorList>
    </citation>
    <scope>NUCLEOTIDE SEQUENCE [LARGE SCALE GENOMIC DNA]</scope>
    <source>
        <strain evidence="4 5">DSM 45117</strain>
    </source>
</reference>
<evidence type="ECO:0000313" key="4">
    <source>
        <dbReference type="EMBL" id="NYH84468.1"/>
    </source>
</evidence>
<keyword evidence="2" id="KW-0812">Transmembrane</keyword>
<organism evidence="4 5">
    <name type="scientific">Actinopolymorpha cephalotaxi</name>
    <dbReference type="NCBI Taxonomy" id="504797"/>
    <lineage>
        <taxon>Bacteria</taxon>
        <taxon>Bacillati</taxon>
        <taxon>Actinomycetota</taxon>
        <taxon>Actinomycetes</taxon>
        <taxon>Propionibacteriales</taxon>
        <taxon>Actinopolymorphaceae</taxon>
        <taxon>Actinopolymorpha</taxon>
    </lineage>
</organism>
<protein>
    <submittedName>
        <fullName evidence="4">Flp pilus assembly protein TadG</fullName>
    </submittedName>
</protein>